<sequence length="438" mass="48127">MLALAGTATVRRIIESGTPRDKRRLLQLVQDYGSLIQSFEGMYHASVSECGKMIPLEAGNEDIVADAVMKLVFTKLSSKCSPSNSRRFSHLLKKLLQVVGGICAHLSSAGSRVAKSRDPEKTKRFIVAASSLEDFSIASCDKASVVVESSVDYLRVTNDFDALVRQRLRNLKEVWKVDAIVSTKSFGGRAILFAEQLGLELFFCPDQTQVDRLCCAFEIIPLDCYELSQRNFTGAECQLVVMSKNSTLLLNARRPPPDRVNRCCEPSMKTILLCSPNASSCAQNSRFLRESVNLVAGAVEGNRQKEAFMKIVPGGCAIEKLLLHQIEGCLSGCAGSKLFGLELLREMVKDQLTWCYNNASGSGSRKAKKELLTNLLDTSSTSACVLDLRNCGGRVLNRKDNPLLLGIVHSAKAYREAYQSALQLVYQVLRLSPLAATR</sequence>
<accession>A0A5B8MW60</accession>
<reference evidence="1 2" key="1">
    <citation type="submission" date="2018-07" db="EMBL/GenBank/DDBJ databases">
        <title>The complete nuclear genome of the prasinophyte Chloropicon primus (CCMP1205).</title>
        <authorList>
            <person name="Pombert J.-F."/>
            <person name="Otis C."/>
            <person name="Turmel M."/>
            <person name="Lemieux C."/>
        </authorList>
    </citation>
    <scope>NUCLEOTIDE SEQUENCE [LARGE SCALE GENOMIC DNA]</scope>
    <source>
        <strain evidence="1 2">CCMP1205</strain>
    </source>
</reference>
<keyword evidence="2" id="KW-1185">Reference proteome</keyword>
<dbReference type="Gene3D" id="1.10.560.10">
    <property type="entry name" value="GroEL-like equatorial domain"/>
    <property type="match status" value="1"/>
</dbReference>
<proteinExistence type="predicted"/>
<name>A0A5B8MW60_9CHLO</name>
<evidence type="ECO:0000313" key="1">
    <source>
        <dbReference type="EMBL" id="QDZ24769.1"/>
    </source>
</evidence>
<dbReference type="InterPro" id="IPR027410">
    <property type="entry name" value="TCP-1-like_intermed_sf"/>
</dbReference>
<protein>
    <submittedName>
        <fullName evidence="1">Uncharacterized protein</fullName>
    </submittedName>
</protein>
<organism evidence="1 2">
    <name type="scientific">Chloropicon primus</name>
    <dbReference type="NCBI Taxonomy" id="1764295"/>
    <lineage>
        <taxon>Eukaryota</taxon>
        <taxon>Viridiplantae</taxon>
        <taxon>Chlorophyta</taxon>
        <taxon>Chloropicophyceae</taxon>
        <taxon>Chloropicales</taxon>
        <taxon>Chloropicaceae</taxon>
        <taxon>Chloropicon</taxon>
    </lineage>
</organism>
<dbReference type="InterPro" id="IPR027409">
    <property type="entry name" value="GroEL-like_apical_dom_sf"/>
</dbReference>
<evidence type="ECO:0000313" key="2">
    <source>
        <dbReference type="Proteomes" id="UP000316726"/>
    </source>
</evidence>
<dbReference type="EMBL" id="CP031047">
    <property type="protein sequence ID" value="QDZ24769.1"/>
    <property type="molecule type" value="Genomic_DNA"/>
</dbReference>
<dbReference type="Gene3D" id="3.50.7.10">
    <property type="entry name" value="GroEL"/>
    <property type="match status" value="1"/>
</dbReference>
<dbReference type="Proteomes" id="UP000316726">
    <property type="component" value="Chromosome 14"/>
</dbReference>
<dbReference type="InterPro" id="IPR027413">
    <property type="entry name" value="GROEL-like_equatorial_sf"/>
</dbReference>
<gene>
    <name evidence="1" type="ORF">A3770_14p72870</name>
</gene>
<dbReference type="AlphaFoldDB" id="A0A5B8MW60"/>
<dbReference type="Gene3D" id="3.30.260.10">
    <property type="entry name" value="TCP-1-like chaperonin intermediate domain"/>
    <property type="match status" value="1"/>
</dbReference>